<keyword evidence="2" id="KW-1185">Reference proteome</keyword>
<dbReference type="EMBL" id="JARKIE010000053">
    <property type="protein sequence ID" value="KAJ7692280.1"/>
    <property type="molecule type" value="Genomic_DNA"/>
</dbReference>
<gene>
    <name evidence="1" type="ORF">B0H17DRAFT_1200614</name>
</gene>
<name>A0AAD7DIX3_MYCRO</name>
<dbReference type="Proteomes" id="UP001221757">
    <property type="component" value="Unassembled WGS sequence"/>
</dbReference>
<organism evidence="1 2">
    <name type="scientific">Mycena rosella</name>
    <name type="common">Pink bonnet</name>
    <name type="synonym">Agaricus rosellus</name>
    <dbReference type="NCBI Taxonomy" id="1033263"/>
    <lineage>
        <taxon>Eukaryota</taxon>
        <taxon>Fungi</taxon>
        <taxon>Dikarya</taxon>
        <taxon>Basidiomycota</taxon>
        <taxon>Agaricomycotina</taxon>
        <taxon>Agaricomycetes</taxon>
        <taxon>Agaricomycetidae</taxon>
        <taxon>Agaricales</taxon>
        <taxon>Marasmiineae</taxon>
        <taxon>Mycenaceae</taxon>
        <taxon>Mycena</taxon>
    </lineage>
</organism>
<proteinExistence type="predicted"/>
<comment type="caution">
    <text evidence="1">The sequence shown here is derived from an EMBL/GenBank/DDBJ whole genome shotgun (WGS) entry which is preliminary data.</text>
</comment>
<accession>A0AAD7DIX3</accession>
<reference evidence="1" key="1">
    <citation type="submission" date="2023-03" db="EMBL/GenBank/DDBJ databases">
        <title>Massive genome expansion in bonnet fungi (Mycena s.s.) driven by repeated elements and novel gene families across ecological guilds.</title>
        <authorList>
            <consortium name="Lawrence Berkeley National Laboratory"/>
            <person name="Harder C.B."/>
            <person name="Miyauchi S."/>
            <person name="Viragh M."/>
            <person name="Kuo A."/>
            <person name="Thoen E."/>
            <person name="Andreopoulos B."/>
            <person name="Lu D."/>
            <person name="Skrede I."/>
            <person name="Drula E."/>
            <person name="Henrissat B."/>
            <person name="Morin E."/>
            <person name="Kohler A."/>
            <person name="Barry K."/>
            <person name="LaButti K."/>
            <person name="Morin E."/>
            <person name="Salamov A."/>
            <person name="Lipzen A."/>
            <person name="Mereny Z."/>
            <person name="Hegedus B."/>
            <person name="Baldrian P."/>
            <person name="Stursova M."/>
            <person name="Weitz H."/>
            <person name="Taylor A."/>
            <person name="Grigoriev I.V."/>
            <person name="Nagy L.G."/>
            <person name="Martin F."/>
            <person name="Kauserud H."/>
        </authorList>
    </citation>
    <scope>NUCLEOTIDE SEQUENCE</scope>
    <source>
        <strain evidence="1">CBHHK067</strain>
    </source>
</reference>
<protein>
    <submittedName>
        <fullName evidence="1">Uncharacterized protein</fullName>
    </submittedName>
</protein>
<evidence type="ECO:0000313" key="1">
    <source>
        <dbReference type="EMBL" id="KAJ7692280.1"/>
    </source>
</evidence>
<dbReference type="AlphaFoldDB" id="A0AAD7DIX3"/>
<sequence length="181" mass="20095">MSSTDSRIPDDLVTAQAAHNLLAARVEEARIAVLSEFLDLCDADEEPYKAIATLERIDIIPTSPVHPAHQLHLARSIEGVFKRVHLQDLQRAIVYARIWDSYDNSEPSDSVASSDTFPWLTDPLARQSLRRTFSAFVTELSCWDDVEAPAVLSRLRTVVKELDPEDGSVLHGSPEEYAGGL</sequence>
<evidence type="ECO:0000313" key="2">
    <source>
        <dbReference type="Proteomes" id="UP001221757"/>
    </source>
</evidence>